<evidence type="ECO:0000313" key="1">
    <source>
        <dbReference type="EMBL" id="KAJ7007303.1"/>
    </source>
</evidence>
<organism evidence="1 2">
    <name type="scientific">Populus alba x Populus x berolinensis</name>
    <dbReference type="NCBI Taxonomy" id="444605"/>
    <lineage>
        <taxon>Eukaryota</taxon>
        <taxon>Viridiplantae</taxon>
        <taxon>Streptophyta</taxon>
        <taxon>Embryophyta</taxon>
        <taxon>Tracheophyta</taxon>
        <taxon>Spermatophyta</taxon>
        <taxon>Magnoliopsida</taxon>
        <taxon>eudicotyledons</taxon>
        <taxon>Gunneridae</taxon>
        <taxon>Pentapetalae</taxon>
        <taxon>rosids</taxon>
        <taxon>fabids</taxon>
        <taxon>Malpighiales</taxon>
        <taxon>Salicaceae</taxon>
        <taxon>Saliceae</taxon>
        <taxon>Populus</taxon>
    </lineage>
</organism>
<proteinExistence type="predicted"/>
<evidence type="ECO:0000313" key="2">
    <source>
        <dbReference type="Proteomes" id="UP001164929"/>
    </source>
</evidence>
<name>A0AAD6RE43_9ROSI</name>
<dbReference type="EMBL" id="JAQIZT010000002">
    <property type="protein sequence ID" value="KAJ7007303.1"/>
    <property type="molecule type" value="Genomic_DNA"/>
</dbReference>
<gene>
    <name evidence="1" type="ORF">NC653_006369</name>
</gene>
<accession>A0AAD6RE43</accession>
<reference evidence="1" key="1">
    <citation type="journal article" date="2023" name="Mol. Ecol. Resour.">
        <title>Chromosome-level genome assembly of a triploid poplar Populus alba 'Berolinensis'.</title>
        <authorList>
            <person name="Chen S."/>
            <person name="Yu Y."/>
            <person name="Wang X."/>
            <person name="Wang S."/>
            <person name="Zhang T."/>
            <person name="Zhou Y."/>
            <person name="He R."/>
            <person name="Meng N."/>
            <person name="Wang Y."/>
            <person name="Liu W."/>
            <person name="Liu Z."/>
            <person name="Liu J."/>
            <person name="Guo Q."/>
            <person name="Huang H."/>
            <person name="Sederoff R.R."/>
            <person name="Wang G."/>
            <person name="Qu G."/>
            <person name="Chen S."/>
        </authorList>
    </citation>
    <scope>NUCLEOTIDE SEQUENCE</scope>
    <source>
        <strain evidence="1">SC-2020</strain>
    </source>
</reference>
<dbReference type="Proteomes" id="UP001164929">
    <property type="component" value="Chromosome 2"/>
</dbReference>
<protein>
    <submittedName>
        <fullName evidence="1">Uncharacterized protein</fullName>
    </submittedName>
</protein>
<comment type="caution">
    <text evidence="1">The sequence shown here is derived from an EMBL/GenBank/DDBJ whole genome shotgun (WGS) entry which is preliminary data.</text>
</comment>
<keyword evidence="2" id="KW-1185">Reference proteome</keyword>
<sequence length="47" mass="5452">MIFRVQNLQIISQQKSVVILLFSLSYQLVYFSVTPNAEVQKLISNNH</sequence>
<dbReference type="AlphaFoldDB" id="A0AAD6RE43"/>